<dbReference type="EMBL" id="LAVV01009202">
    <property type="protein sequence ID" value="KNZ51015.1"/>
    <property type="molecule type" value="Genomic_DNA"/>
</dbReference>
<keyword evidence="3" id="KW-1185">Reference proteome</keyword>
<feature type="transmembrane region" description="Helical" evidence="1">
    <location>
        <begin position="564"/>
        <end position="581"/>
    </location>
</feature>
<keyword evidence="1" id="KW-1133">Transmembrane helix</keyword>
<dbReference type="VEuPathDB" id="FungiDB:VP01_412g1"/>
<proteinExistence type="predicted"/>
<feature type="transmembrane region" description="Helical" evidence="1">
    <location>
        <begin position="256"/>
        <end position="278"/>
    </location>
</feature>
<comment type="caution">
    <text evidence="2">The sequence shown here is derived from an EMBL/GenBank/DDBJ whole genome shotgun (WGS) entry which is preliminary data.</text>
</comment>
<dbReference type="AlphaFoldDB" id="A0A0L6UT28"/>
<keyword evidence="1" id="KW-0472">Membrane</keyword>
<reference evidence="2 3" key="1">
    <citation type="submission" date="2015-08" db="EMBL/GenBank/DDBJ databases">
        <title>Next Generation Sequencing and Analysis of the Genome of Puccinia sorghi L Schw, the Causal Agent of Maize Common Rust.</title>
        <authorList>
            <person name="Rochi L."/>
            <person name="Burguener G."/>
            <person name="Darino M."/>
            <person name="Turjanski A."/>
            <person name="Kreff E."/>
            <person name="Dieguez M.J."/>
            <person name="Sacco F."/>
        </authorList>
    </citation>
    <scope>NUCLEOTIDE SEQUENCE [LARGE SCALE GENOMIC DNA]</scope>
    <source>
        <strain evidence="2 3">RO10H11247</strain>
    </source>
</reference>
<organism evidence="2 3">
    <name type="scientific">Puccinia sorghi</name>
    <dbReference type="NCBI Taxonomy" id="27349"/>
    <lineage>
        <taxon>Eukaryota</taxon>
        <taxon>Fungi</taxon>
        <taxon>Dikarya</taxon>
        <taxon>Basidiomycota</taxon>
        <taxon>Pucciniomycotina</taxon>
        <taxon>Pucciniomycetes</taxon>
        <taxon>Pucciniales</taxon>
        <taxon>Pucciniaceae</taxon>
        <taxon>Puccinia</taxon>
    </lineage>
</organism>
<dbReference type="Proteomes" id="UP000037035">
    <property type="component" value="Unassembled WGS sequence"/>
</dbReference>
<feature type="transmembrane region" description="Helical" evidence="1">
    <location>
        <begin position="588"/>
        <end position="609"/>
    </location>
</feature>
<name>A0A0L6UT28_9BASI</name>
<evidence type="ECO:0000256" key="1">
    <source>
        <dbReference type="SAM" id="Phobius"/>
    </source>
</evidence>
<evidence type="ECO:0000313" key="2">
    <source>
        <dbReference type="EMBL" id="KNZ51015.1"/>
    </source>
</evidence>
<keyword evidence="1" id="KW-0812">Transmembrane</keyword>
<gene>
    <name evidence="2" type="ORF">VP01_412g1</name>
</gene>
<protein>
    <submittedName>
        <fullName evidence="2">Uncharacterized protein</fullName>
    </submittedName>
</protein>
<feature type="transmembrane region" description="Helical" evidence="1">
    <location>
        <begin position="174"/>
        <end position="199"/>
    </location>
</feature>
<sequence length="614" mass="70925">MYTLPFYVQRGPFTNQGHASTFPLIWVLKKRTPMPSSSSLRGPLEYKGRHSLALRSILSIFNHQHTASILVNITITSTKTKATSTQRGLFGPTKEMRCVHIAFTLGLVPLKLTNSRLSFFLINKFLPDHHLFLIQPDQVLESYFSPLYFESQAYPSVGSIILKTSVYQLDGFNFFISCLIFFWCLAFRSIGLISLWLYLSISRELQSLIYSFEILKFLTQILHSIQVDEKTCRYEPKFMEICLNKKGTPSAQKKKTCFYFADMGGTLAWVCVFMKFLVDINVCDSKFQMNGTDDSFEGAVRWDLSYRIKSYFQKRMAGQIVVEKEMNNHHKRAERDPKLKNPHWVIRDSDQLNILNLMGKYMIYDSETIVKTRLDDLKKIKRKRWERKELKIQHGWSSSLVAHFQKIWLHYKQIDMIGQDKNDYMLTQPLPPLTNQQLNKCDNPGGGVGEGGSSQQYSSLRRHLSLQRGEKRPNRHGAECGPMWCYDLAAALGLARGFPNWGIVHSPGGLPTCGLRVLHFLDFPKSTFQELCLALWVDRVCHQSFITTTLESRSRRCPIRDTQSPYDIIILCVTLVLFLLIKDIMSLVYYLVNYMYIHLIQAPLFLGLFDNGWA</sequence>
<evidence type="ECO:0000313" key="3">
    <source>
        <dbReference type="Proteomes" id="UP000037035"/>
    </source>
</evidence>
<accession>A0A0L6UT28</accession>